<gene>
    <name evidence="7" type="ORF">BRAN1462_LOCUS20047</name>
</gene>
<feature type="transmembrane region" description="Helical" evidence="6">
    <location>
        <begin position="121"/>
        <end position="143"/>
    </location>
</feature>
<dbReference type="SMART" id="SM01417">
    <property type="entry name" value="Solute_trans_a"/>
    <property type="match status" value="1"/>
</dbReference>
<evidence type="ECO:0000313" key="7">
    <source>
        <dbReference type="EMBL" id="CAD9552834.1"/>
    </source>
</evidence>
<evidence type="ECO:0000256" key="1">
    <source>
        <dbReference type="ARBA" id="ARBA00004141"/>
    </source>
</evidence>
<dbReference type="GO" id="GO:0016020">
    <property type="term" value="C:membrane"/>
    <property type="evidence" value="ECO:0007669"/>
    <property type="project" value="UniProtKB-SubCell"/>
</dbReference>
<dbReference type="Pfam" id="PF03619">
    <property type="entry name" value="Solute_trans_a"/>
    <property type="match status" value="1"/>
</dbReference>
<feature type="region of interest" description="Disordered" evidence="5">
    <location>
        <begin position="434"/>
        <end position="460"/>
    </location>
</feature>
<feature type="transmembrane region" description="Helical" evidence="6">
    <location>
        <begin position="79"/>
        <end position="101"/>
    </location>
</feature>
<dbReference type="AlphaFoldDB" id="A0A6V0CAR2"/>
<accession>A0A6V0CAR2</accession>
<sequence>MLDVGMLVYAGLVVLAVWRKMCSYWFCGLWLSILNYMSLLYALLAGVVVYLLVGFYMAAQDHLDASDIQQAHDVWKVRWLKPFVLISPLAVCATLALNWLLTESHLFEIHKKRAMDKHDRAVQIIALPAVFGAMSLASMLPIFELVTGRINSDMLLSPWYDFKHPLMAHDTGLGPAAGAKSAGAWKEAQELAFWRYETCFYVADLFEAWILYQFGRLVLEQVSESIAGQEGYANLIDGNGGDSEDPPVGSLSKVESDLRDSHRAVAILTWIGTSVFVMLCVAQSACSLWPYIGGKRHAQESIMFHLQIAGFVASCIAIYNLVVVERAFHRHLADVWPMSKFFTVKVLVTLGFIQRSILGALQELDKSLPQLSAKIEALVPFLGDIMRFTDVQTHFFYPALIIFECLLLAIVHLFVWRSDEMWYRAHQDDEHAPLLPKAQEEGKYNDAAARQEAKKEPAAA</sequence>
<name>A0A6V0CAR2_9DINO</name>
<feature type="transmembrane region" description="Helical" evidence="6">
    <location>
        <begin position="395"/>
        <end position="416"/>
    </location>
</feature>
<evidence type="ECO:0000256" key="5">
    <source>
        <dbReference type="SAM" id="MobiDB-lite"/>
    </source>
</evidence>
<evidence type="ECO:0000256" key="2">
    <source>
        <dbReference type="ARBA" id="ARBA00022692"/>
    </source>
</evidence>
<evidence type="ECO:0000256" key="6">
    <source>
        <dbReference type="SAM" id="Phobius"/>
    </source>
</evidence>
<keyword evidence="3 6" id="KW-1133">Transmembrane helix</keyword>
<feature type="transmembrane region" description="Helical" evidence="6">
    <location>
        <begin position="267"/>
        <end position="292"/>
    </location>
</feature>
<dbReference type="EMBL" id="HBGW01031722">
    <property type="protein sequence ID" value="CAD9552834.1"/>
    <property type="molecule type" value="Transcribed_RNA"/>
</dbReference>
<organism evidence="7">
    <name type="scientific">Zooxanthella nutricula</name>
    <dbReference type="NCBI Taxonomy" id="1333877"/>
    <lineage>
        <taxon>Eukaryota</taxon>
        <taxon>Sar</taxon>
        <taxon>Alveolata</taxon>
        <taxon>Dinophyceae</taxon>
        <taxon>Peridiniales</taxon>
        <taxon>Peridiniales incertae sedis</taxon>
        <taxon>Zooxanthella</taxon>
    </lineage>
</organism>
<keyword evidence="2 6" id="KW-0812">Transmembrane</keyword>
<dbReference type="InterPro" id="IPR005178">
    <property type="entry name" value="Ostalpha/TMEM184C"/>
</dbReference>
<reference evidence="7" key="1">
    <citation type="submission" date="2021-01" db="EMBL/GenBank/DDBJ databases">
        <authorList>
            <person name="Corre E."/>
            <person name="Pelletier E."/>
            <person name="Niang G."/>
            <person name="Scheremetjew M."/>
            <person name="Finn R."/>
            <person name="Kale V."/>
            <person name="Holt S."/>
            <person name="Cochrane G."/>
            <person name="Meng A."/>
            <person name="Brown T."/>
            <person name="Cohen L."/>
        </authorList>
    </citation>
    <scope>NUCLEOTIDE SEQUENCE</scope>
    <source>
        <strain evidence="7">RCC3387</strain>
    </source>
</reference>
<feature type="transmembrane region" description="Helical" evidence="6">
    <location>
        <begin position="6"/>
        <end position="27"/>
    </location>
</feature>
<comment type="subcellular location">
    <subcellularLocation>
        <location evidence="1">Membrane</location>
        <topology evidence="1">Multi-pass membrane protein</topology>
    </subcellularLocation>
</comment>
<evidence type="ECO:0000256" key="4">
    <source>
        <dbReference type="ARBA" id="ARBA00023136"/>
    </source>
</evidence>
<protein>
    <submittedName>
        <fullName evidence="7">Uncharacterized protein</fullName>
    </submittedName>
</protein>
<feature type="transmembrane region" description="Helical" evidence="6">
    <location>
        <begin position="39"/>
        <end position="59"/>
    </location>
</feature>
<feature type="transmembrane region" description="Helical" evidence="6">
    <location>
        <begin position="304"/>
        <end position="322"/>
    </location>
</feature>
<evidence type="ECO:0000256" key="3">
    <source>
        <dbReference type="ARBA" id="ARBA00022989"/>
    </source>
</evidence>
<proteinExistence type="predicted"/>
<keyword evidence="4 6" id="KW-0472">Membrane</keyword>